<dbReference type="EMBL" id="LQPG01000039">
    <property type="protein sequence ID" value="ORW08074.1"/>
    <property type="molecule type" value="Genomic_DNA"/>
</dbReference>
<dbReference type="STRING" id="1108812.AWC16_20280"/>
<keyword evidence="2" id="KW-1185">Reference proteome</keyword>
<sequence>MIWLRCEPGSGGTRIDEVSSGGGRVLLGTTAQCTTDPERIALALQHGFVTRAEREYARLISIEPPSVEPGTEQDWTYWALRFDLTDYLDALAKL</sequence>
<evidence type="ECO:0000313" key="1">
    <source>
        <dbReference type="EMBL" id="ORW08074.1"/>
    </source>
</evidence>
<organism evidence="1 2">
    <name type="scientific">Mycolicibacter longobardus</name>
    <dbReference type="NCBI Taxonomy" id="1108812"/>
    <lineage>
        <taxon>Bacteria</taxon>
        <taxon>Bacillati</taxon>
        <taxon>Actinomycetota</taxon>
        <taxon>Actinomycetes</taxon>
        <taxon>Mycobacteriales</taxon>
        <taxon>Mycobacteriaceae</taxon>
        <taxon>Mycolicibacter</taxon>
    </lineage>
</organism>
<proteinExistence type="predicted"/>
<accession>A0A1X1YAN1</accession>
<protein>
    <submittedName>
        <fullName evidence="1">Uncharacterized protein</fullName>
    </submittedName>
</protein>
<comment type="caution">
    <text evidence="1">The sequence shown here is derived from an EMBL/GenBank/DDBJ whole genome shotgun (WGS) entry which is preliminary data.</text>
</comment>
<reference evidence="1 2" key="1">
    <citation type="submission" date="2016-01" db="EMBL/GenBank/DDBJ databases">
        <title>The new phylogeny of the genus Mycobacterium.</title>
        <authorList>
            <person name="Tarcisio F."/>
            <person name="Conor M."/>
            <person name="Antonella G."/>
            <person name="Elisabetta G."/>
            <person name="Giulia F.S."/>
            <person name="Sara T."/>
            <person name="Anna F."/>
            <person name="Clotilde B."/>
            <person name="Roberto B."/>
            <person name="Veronica D.S."/>
            <person name="Fabio R."/>
            <person name="Monica P."/>
            <person name="Olivier J."/>
            <person name="Enrico T."/>
            <person name="Nicola S."/>
        </authorList>
    </citation>
    <scope>NUCLEOTIDE SEQUENCE [LARGE SCALE GENOMIC DNA]</scope>
    <source>
        <strain evidence="1 2">DSM 45394</strain>
    </source>
</reference>
<evidence type="ECO:0000313" key="2">
    <source>
        <dbReference type="Proteomes" id="UP000193866"/>
    </source>
</evidence>
<name>A0A1X1YAN1_9MYCO</name>
<dbReference type="Proteomes" id="UP000193866">
    <property type="component" value="Unassembled WGS sequence"/>
</dbReference>
<dbReference type="AlphaFoldDB" id="A0A1X1YAN1"/>
<gene>
    <name evidence="1" type="ORF">AWC16_20280</name>
</gene>